<evidence type="ECO:0000313" key="1">
    <source>
        <dbReference type="EMBL" id="GIO50157.1"/>
    </source>
</evidence>
<evidence type="ECO:0000313" key="2">
    <source>
        <dbReference type="Proteomes" id="UP000682811"/>
    </source>
</evidence>
<dbReference type="Pfam" id="PF14398">
    <property type="entry name" value="ATPgrasp_YheCD"/>
    <property type="match status" value="1"/>
</dbReference>
<proteinExistence type="predicted"/>
<dbReference type="EMBL" id="BORT01000029">
    <property type="protein sequence ID" value="GIO50157.1"/>
    <property type="molecule type" value="Genomic_DNA"/>
</dbReference>
<evidence type="ECO:0008006" key="3">
    <source>
        <dbReference type="Google" id="ProtNLM"/>
    </source>
</evidence>
<gene>
    <name evidence="1" type="ORF">J34TS1_49220</name>
</gene>
<dbReference type="AlphaFoldDB" id="A0A920CV49"/>
<dbReference type="Proteomes" id="UP000682811">
    <property type="component" value="Unassembled WGS sequence"/>
</dbReference>
<dbReference type="InterPro" id="IPR026838">
    <property type="entry name" value="YheC/D"/>
</dbReference>
<sequence>MSIQRVSSKWAKTKVLLRNKQIMHFIPTTLKYSLETLSDMLRDNMLVYIKPDTGTYGNGVMCVERLNVLISEVNEPVEHYRLQYGTLSESFDSLNHLHLAIMHRIEDKPYLIQKGIFKLNYDNRPFDLRILTQRTPSGTWESTGVVARVAGRNKIITNYHSGGTVKMLNEVLSEHASQRKISALEKQLYTLGEDTARQLQKTYPRLKEIGLDVAIDQDLYPWILEVNTLPALFPFKKFIKNKDVYQRIERYAIAYGRLSASTKGKRKSKA</sequence>
<dbReference type="RefSeq" id="WP_212980456.1">
    <property type="nucleotide sequence ID" value="NZ_AP025343.1"/>
</dbReference>
<organism evidence="1 2">
    <name type="scientific">Paenibacillus azoreducens</name>
    <dbReference type="NCBI Taxonomy" id="116718"/>
    <lineage>
        <taxon>Bacteria</taxon>
        <taxon>Bacillati</taxon>
        <taxon>Bacillota</taxon>
        <taxon>Bacilli</taxon>
        <taxon>Bacillales</taxon>
        <taxon>Paenibacillaceae</taxon>
        <taxon>Paenibacillus</taxon>
    </lineage>
</organism>
<dbReference type="SUPFAM" id="SSF56059">
    <property type="entry name" value="Glutathione synthetase ATP-binding domain-like"/>
    <property type="match status" value="1"/>
</dbReference>
<name>A0A920CV49_9BACL</name>
<accession>A0A920CV49</accession>
<protein>
    <recommendedName>
        <fullName evidence="3">YheC/YheD family protein</fullName>
    </recommendedName>
</protein>
<dbReference type="Gene3D" id="3.30.470.20">
    <property type="entry name" value="ATP-grasp fold, B domain"/>
    <property type="match status" value="1"/>
</dbReference>
<keyword evidence="2" id="KW-1185">Reference proteome</keyword>
<comment type="caution">
    <text evidence="1">The sequence shown here is derived from an EMBL/GenBank/DDBJ whole genome shotgun (WGS) entry which is preliminary data.</text>
</comment>
<reference evidence="1 2" key="1">
    <citation type="submission" date="2021-03" db="EMBL/GenBank/DDBJ databases">
        <title>Antimicrobial resistance genes in bacteria isolated from Japanese honey, and their potential for conferring macrolide and lincosamide resistance in the American foulbrood pathogen Paenibacillus larvae.</title>
        <authorList>
            <person name="Okamoto M."/>
            <person name="Kumagai M."/>
            <person name="Kanamori H."/>
            <person name="Takamatsu D."/>
        </authorList>
    </citation>
    <scope>NUCLEOTIDE SEQUENCE [LARGE SCALE GENOMIC DNA]</scope>
    <source>
        <strain evidence="1 2">J34TS1</strain>
    </source>
</reference>